<reference evidence="2" key="1">
    <citation type="submission" date="2013-09" db="EMBL/GenBank/DDBJ databases">
        <title>Corchorus olitorius genome sequencing.</title>
        <authorList>
            <person name="Alam M."/>
            <person name="Haque M.S."/>
            <person name="Islam M.S."/>
            <person name="Emdad E.M."/>
            <person name="Islam M.M."/>
            <person name="Ahmed B."/>
            <person name="Halim A."/>
            <person name="Hossen Q.M.M."/>
            <person name="Hossain M.Z."/>
            <person name="Ahmed R."/>
            <person name="Khan M.M."/>
            <person name="Islam R."/>
            <person name="Rashid M.M."/>
            <person name="Khan S.A."/>
            <person name="Rahman M.S."/>
            <person name="Alam M."/>
            <person name="Yahiya A.S."/>
            <person name="Khan M.S."/>
            <person name="Azam M.S."/>
            <person name="Haque T."/>
            <person name="Lashkar M.Z.H."/>
            <person name="Akhand A.I."/>
            <person name="Morshed G."/>
            <person name="Roy S."/>
            <person name="Uddin K.S."/>
            <person name="Rabeya T."/>
            <person name="Hossain A.S."/>
            <person name="Chowdhury A."/>
            <person name="Snigdha A.R."/>
            <person name="Mortoza M.S."/>
            <person name="Matin S.A."/>
            <person name="Hoque S.M.E."/>
            <person name="Islam M.K."/>
            <person name="Roy D.K."/>
            <person name="Haider R."/>
            <person name="Moosa M.M."/>
            <person name="Elias S.M."/>
            <person name="Hasan A.M."/>
            <person name="Jahan S."/>
            <person name="Shafiuddin M."/>
            <person name="Mahmood N."/>
            <person name="Shommy N.S."/>
        </authorList>
    </citation>
    <scope>NUCLEOTIDE SEQUENCE [LARGE SCALE GENOMIC DNA]</scope>
    <source>
        <strain evidence="2">cv. O-4</strain>
    </source>
</reference>
<name>A0A1R3K2A6_9ROSI</name>
<protein>
    <submittedName>
        <fullName evidence="1">Uncharacterized protein</fullName>
    </submittedName>
</protein>
<accession>A0A1R3K2A6</accession>
<sequence length="35" mass="3768">METMQGNLHESIGPRNIAVLLAFCSGSFDSTNPMV</sequence>
<evidence type="ECO:0000313" key="2">
    <source>
        <dbReference type="Proteomes" id="UP000187203"/>
    </source>
</evidence>
<dbReference type="EMBL" id="AWUE01014817">
    <property type="protein sequence ID" value="OMP01214.1"/>
    <property type="molecule type" value="Genomic_DNA"/>
</dbReference>
<comment type="caution">
    <text evidence="1">The sequence shown here is derived from an EMBL/GenBank/DDBJ whole genome shotgun (WGS) entry which is preliminary data.</text>
</comment>
<dbReference type="Proteomes" id="UP000187203">
    <property type="component" value="Unassembled WGS sequence"/>
</dbReference>
<dbReference type="AlphaFoldDB" id="A0A1R3K2A6"/>
<proteinExistence type="predicted"/>
<evidence type="ECO:0000313" key="1">
    <source>
        <dbReference type="EMBL" id="OMP01214.1"/>
    </source>
</evidence>
<gene>
    <name evidence="1" type="ORF">COLO4_12059</name>
</gene>
<keyword evidence="2" id="KW-1185">Reference proteome</keyword>
<organism evidence="1 2">
    <name type="scientific">Corchorus olitorius</name>
    <dbReference type="NCBI Taxonomy" id="93759"/>
    <lineage>
        <taxon>Eukaryota</taxon>
        <taxon>Viridiplantae</taxon>
        <taxon>Streptophyta</taxon>
        <taxon>Embryophyta</taxon>
        <taxon>Tracheophyta</taxon>
        <taxon>Spermatophyta</taxon>
        <taxon>Magnoliopsida</taxon>
        <taxon>eudicotyledons</taxon>
        <taxon>Gunneridae</taxon>
        <taxon>Pentapetalae</taxon>
        <taxon>rosids</taxon>
        <taxon>malvids</taxon>
        <taxon>Malvales</taxon>
        <taxon>Malvaceae</taxon>
        <taxon>Grewioideae</taxon>
        <taxon>Apeibeae</taxon>
        <taxon>Corchorus</taxon>
    </lineage>
</organism>